<dbReference type="PROSITE" id="PS51257">
    <property type="entry name" value="PROKAR_LIPOPROTEIN"/>
    <property type="match status" value="1"/>
</dbReference>
<evidence type="ECO:0000313" key="3">
    <source>
        <dbReference type="EMBL" id="SFW39907.1"/>
    </source>
</evidence>
<gene>
    <name evidence="3" type="ORF">SAMN02910280_2300</name>
</gene>
<sequence length="155" mass="17491">MKRIIAIALLSIFVLALVSCGSNTDSGQPSDNDMQYDWGITLTAENVTPSGLTLVCEQSGGENIAQLETGEEFVVQRKKNSKWKDVKYITKEEVGWLAMARIIPKGEKSTFDVDWEWLYGKLSVGEYRIGKEFMNFRGTGDFDEQVIYAEFSIKE</sequence>
<keyword evidence="1" id="KW-0732">Signal</keyword>
<dbReference type="RefSeq" id="WP_072300536.1">
    <property type="nucleotide sequence ID" value="NZ_FPIP01000006.1"/>
</dbReference>
<accession>A0A1K1NXB1</accession>
<dbReference type="Proteomes" id="UP000183461">
    <property type="component" value="Unassembled WGS sequence"/>
</dbReference>
<organism evidence="3 4">
    <name type="scientific">Ruminococcus flavefaciens</name>
    <dbReference type="NCBI Taxonomy" id="1265"/>
    <lineage>
        <taxon>Bacteria</taxon>
        <taxon>Bacillati</taxon>
        <taxon>Bacillota</taxon>
        <taxon>Clostridia</taxon>
        <taxon>Eubacteriales</taxon>
        <taxon>Oscillospiraceae</taxon>
        <taxon>Ruminococcus</taxon>
    </lineage>
</organism>
<proteinExistence type="predicted"/>
<evidence type="ECO:0000256" key="1">
    <source>
        <dbReference type="SAM" id="SignalP"/>
    </source>
</evidence>
<feature type="domain" description="Bacterial Ig-like" evidence="2">
    <location>
        <begin position="40"/>
        <end position="143"/>
    </location>
</feature>
<dbReference type="AlphaFoldDB" id="A0A1K1NXB1"/>
<evidence type="ECO:0000259" key="2">
    <source>
        <dbReference type="Pfam" id="PF20251"/>
    </source>
</evidence>
<name>A0A1K1NXB1_RUMFL</name>
<feature type="signal peptide" evidence="1">
    <location>
        <begin position="1"/>
        <end position="24"/>
    </location>
</feature>
<evidence type="ECO:0000313" key="4">
    <source>
        <dbReference type="Proteomes" id="UP000183461"/>
    </source>
</evidence>
<dbReference type="Pfam" id="PF20251">
    <property type="entry name" value="Big_14"/>
    <property type="match status" value="1"/>
</dbReference>
<protein>
    <recommendedName>
        <fullName evidence="2">Bacterial Ig-like domain-containing protein</fullName>
    </recommendedName>
</protein>
<feature type="chain" id="PRO_5012430654" description="Bacterial Ig-like domain-containing protein" evidence="1">
    <location>
        <begin position="25"/>
        <end position="155"/>
    </location>
</feature>
<reference evidence="3 4" key="1">
    <citation type="submission" date="2016-11" db="EMBL/GenBank/DDBJ databases">
        <authorList>
            <person name="Jaros S."/>
            <person name="Januszkiewicz K."/>
            <person name="Wedrychowicz H."/>
        </authorList>
    </citation>
    <scope>NUCLEOTIDE SEQUENCE [LARGE SCALE GENOMIC DNA]</scope>
    <source>
        <strain evidence="3 4">YL228</strain>
    </source>
</reference>
<dbReference type="InterPro" id="IPR046878">
    <property type="entry name" value="Big_14"/>
</dbReference>
<dbReference type="EMBL" id="FPIP01000006">
    <property type="protein sequence ID" value="SFW39907.1"/>
    <property type="molecule type" value="Genomic_DNA"/>
</dbReference>